<dbReference type="Gene3D" id="3.40.50.300">
    <property type="entry name" value="P-loop containing nucleotide triphosphate hydrolases"/>
    <property type="match status" value="1"/>
</dbReference>
<keyword evidence="3" id="KW-0067">ATP-binding</keyword>
<keyword evidence="7" id="KW-1185">Reference proteome</keyword>
<feature type="domain" description="Bacterial type II secretion system protein E" evidence="5">
    <location>
        <begin position="261"/>
        <end position="400"/>
    </location>
</feature>
<name>A0A5B9QQY8_9BACT</name>
<comment type="similarity">
    <text evidence="1">Belongs to the GSP E family.</text>
</comment>
<dbReference type="SUPFAM" id="SSF52540">
    <property type="entry name" value="P-loop containing nucleoside triphosphate hydrolases"/>
    <property type="match status" value="1"/>
</dbReference>
<evidence type="ECO:0000256" key="2">
    <source>
        <dbReference type="ARBA" id="ARBA00022741"/>
    </source>
</evidence>
<dbReference type="GO" id="GO:0005886">
    <property type="term" value="C:plasma membrane"/>
    <property type="evidence" value="ECO:0007669"/>
    <property type="project" value="TreeGrafter"/>
</dbReference>
<dbReference type="AlphaFoldDB" id="A0A5B9QQY8"/>
<reference evidence="6 7" key="1">
    <citation type="submission" date="2019-08" db="EMBL/GenBank/DDBJ databases">
        <title>Deep-cultivation of Planctomycetes and their phenomic and genomic characterization uncovers novel biology.</title>
        <authorList>
            <person name="Wiegand S."/>
            <person name="Jogler M."/>
            <person name="Boedeker C."/>
            <person name="Pinto D."/>
            <person name="Vollmers J."/>
            <person name="Rivas-Marin E."/>
            <person name="Kohn T."/>
            <person name="Peeters S.H."/>
            <person name="Heuer A."/>
            <person name="Rast P."/>
            <person name="Oberbeckmann S."/>
            <person name="Bunk B."/>
            <person name="Jeske O."/>
            <person name="Meyerdierks A."/>
            <person name="Storesund J.E."/>
            <person name="Kallscheuer N."/>
            <person name="Luecker S."/>
            <person name="Lage O.M."/>
            <person name="Pohl T."/>
            <person name="Merkel B.J."/>
            <person name="Hornburger P."/>
            <person name="Mueller R.-W."/>
            <person name="Bruemmer F."/>
            <person name="Labrenz M."/>
            <person name="Spormann A.M."/>
            <person name="Op den Camp H."/>
            <person name="Overmann J."/>
            <person name="Amann R."/>
            <person name="Jetten M.S.M."/>
            <person name="Mascher T."/>
            <person name="Medema M.H."/>
            <person name="Devos D.P."/>
            <person name="Kaster A.-K."/>
            <person name="Ovreas L."/>
            <person name="Rohde M."/>
            <person name="Galperin M.Y."/>
            <person name="Jogler C."/>
        </authorList>
    </citation>
    <scope>NUCLEOTIDE SEQUENCE [LARGE SCALE GENOMIC DNA]</scope>
    <source>
        <strain evidence="6 7">UC8</strain>
    </source>
</reference>
<keyword evidence="2" id="KW-0547">Nucleotide-binding</keyword>
<evidence type="ECO:0000259" key="5">
    <source>
        <dbReference type="Pfam" id="PF00437"/>
    </source>
</evidence>
<proteinExistence type="inferred from homology"/>
<dbReference type="InterPro" id="IPR001482">
    <property type="entry name" value="T2SS/T4SS_dom"/>
</dbReference>
<dbReference type="InterPro" id="IPR027417">
    <property type="entry name" value="P-loop_NTPase"/>
</dbReference>
<dbReference type="EMBL" id="CP042914">
    <property type="protein sequence ID" value="QEG41414.1"/>
    <property type="molecule type" value="Genomic_DNA"/>
</dbReference>
<dbReference type="Pfam" id="PF00437">
    <property type="entry name" value="T2SSE"/>
    <property type="match status" value="1"/>
</dbReference>
<accession>A0A5B9QQY8</accession>
<evidence type="ECO:0000256" key="1">
    <source>
        <dbReference type="ARBA" id="ARBA00006611"/>
    </source>
</evidence>
<protein>
    <submittedName>
        <fullName evidence="6">Twitching mobility protein</fullName>
    </submittedName>
</protein>
<dbReference type="OrthoDB" id="9804785at2"/>
<dbReference type="PANTHER" id="PTHR30258:SF3">
    <property type="entry name" value="SLL1921 PROTEIN"/>
    <property type="match status" value="1"/>
</dbReference>
<evidence type="ECO:0000256" key="4">
    <source>
        <dbReference type="SAM" id="MobiDB-lite"/>
    </source>
</evidence>
<organism evidence="6 7">
    <name type="scientific">Roseimaritima ulvae</name>
    <dbReference type="NCBI Taxonomy" id="980254"/>
    <lineage>
        <taxon>Bacteria</taxon>
        <taxon>Pseudomonadati</taxon>
        <taxon>Planctomycetota</taxon>
        <taxon>Planctomycetia</taxon>
        <taxon>Pirellulales</taxon>
        <taxon>Pirellulaceae</taxon>
        <taxon>Roseimaritima</taxon>
    </lineage>
</organism>
<gene>
    <name evidence="6" type="primary">pilT_2</name>
    <name evidence="6" type="ORF">UC8_34350</name>
</gene>
<dbReference type="KEGG" id="rul:UC8_34350"/>
<dbReference type="GO" id="GO:0016887">
    <property type="term" value="F:ATP hydrolysis activity"/>
    <property type="evidence" value="ECO:0007669"/>
    <property type="project" value="TreeGrafter"/>
</dbReference>
<dbReference type="PANTHER" id="PTHR30258">
    <property type="entry name" value="TYPE II SECRETION SYSTEM PROTEIN GSPE-RELATED"/>
    <property type="match status" value="1"/>
</dbReference>
<sequence length="517" mass="57340">MPKKKASKRAVSKSNSNSVGPRKFRGEIPVFADWDEQEKELNNIKFGSDMTVICAPSDAEQLEHELAESNTARNEPAANKSFSGEGFFEIECPSKKRYRVEGRLLACRCRPIPSETNVTTNSSVSKSNTDPDHPFAISITFRTDSSDFKEAKRAFLAWLSKLKPKSLDQLNQEIESLATNSGAWQLHIRQKKDDASAIEPKDREATELKQVFARSGYKGAGADGKVADPKFPVSISLISELLHERIFLKSRGSADVPPEAERLHGAVLLAGRTKSAKSIITRALIHRFISHVATYRFLREQQERRPHLVTCEDPIEAPFYASAGAAGHSLREYVDYTARDRTAKDYEELRKAFADALRQTPACMFIGEVRSKKELTEVIDFAGTGHLVFATLHAGSLNDIFNKVFEAAEVKNSAQRGLVGSRILAAVHLKQLTVTGASSDRVSQIVTPSLWRRTVGSTAALVASGIGSLTPHMNEERHACLGRQHFAKAMIDRNSAIPENMKRPFRMEALNHDLRGE</sequence>
<evidence type="ECO:0000313" key="6">
    <source>
        <dbReference type="EMBL" id="QEG41414.1"/>
    </source>
</evidence>
<evidence type="ECO:0000256" key="3">
    <source>
        <dbReference type="ARBA" id="ARBA00022840"/>
    </source>
</evidence>
<dbReference type="GO" id="GO:0005524">
    <property type="term" value="F:ATP binding"/>
    <property type="evidence" value="ECO:0007669"/>
    <property type="project" value="UniProtKB-KW"/>
</dbReference>
<dbReference type="Proteomes" id="UP000325286">
    <property type="component" value="Chromosome"/>
</dbReference>
<feature type="region of interest" description="Disordered" evidence="4">
    <location>
        <begin position="1"/>
        <end position="23"/>
    </location>
</feature>
<feature type="compositionally biased region" description="Basic residues" evidence="4">
    <location>
        <begin position="1"/>
        <end position="11"/>
    </location>
</feature>
<evidence type="ECO:0000313" key="7">
    <source>
        <dbReference type="Proteomes" id="UP000325286"/>
    </source>
</evidence>
<dbReference type="RefSeq" id="WP_068138263.1">
    <property type="nucleotide sequence ID" value="NZ_CP042914.1"/>
</dbReference>